<feature type="non-terminal residue" evidence="2">
    <location>
        <position position="1"/>
    </location>
</feature>
<feature type="domain" description="Immunoglobulin V-set" evidence="1">
    <location>
        <begin position="11"/>
        <end position="46"/>
    </location>
</feature>
<dbReference type="PANTHER" id="PTHR21261:SF15">
    <property type="entry name" value="BEATEN PATH IIIA, ISOFORM D-RELATED"/>
    <property type="match status" value="1"/>
</dbReference>
<dbReference type="EMBL" id="CAJVCH010321002">
    <property type="protein sequence ID" value="CAG7786587.1"/>
    <property type="molecule type" value="Genomic_DNA"/>
</dbReference>
<dbReference type="OrthoDB" id="6415662at2759"/>
<dbReference type="AlphaFoldDB" id="A0A8J2KK58"/>
<organism evidence="2 3">
    <name type="scientific">Allacma fusca</name>
    <dbReference type="NCBI Taxonomy" id="39272"/>
    <lineage>
        <taxon>Eukaryota</taxon>
        <taxon>Metazoa</taxon>
        <taxon>Ecdysozoa</taxon>
        <taxon>Arthropoda</taxon>
        <taxon>Hexapoda</taxon>
        <taxon>Collembola</taxon>
        <taxon>Symphypleona</taxon>
        <taxon>Sminthuridae</taxon>
        <taxon>Allacma</taxon>
    </lineage>
</organism>
<accession>A0A8J2KK58</accession>
<dbReference type="Pfam" id="PF07686">
    <property type="entry name" value="V-set"/>
    <property type="match status" value="1"/>
</dbReference>
<dbReference type="PANTHER" id="PTHR21261">
    <property type="entry name" value="BEAT PROTEIN"/>
    <property type="match status" value="1"/>
</dbReference>
<dbReference type="Proteomes" id="UP000708208">
    <property type="component" value="Unassembled WGS sequence"/>
</dbReference>
<proteinExistence type="predicted"/>
<gene>
    <name evidence="2" type="ORF">AFUS01_LOCUS25151</name>
</gene>
<keyword evidence="3" id="KW-1185">Reference proteome</keyword>
<evidence type="ECO:0000259" key="1">
    <source>
        <dbReference type="Pfam" id="PF07686"/>
    </source>
</evidence>
<comment type="caution">
    <text evidence="2">The sequence shown here is derived from an EMBL/GenBank/DDBJ whole genome shotgun (WGS) entry which is preliminary data.</text>
</comment>
<evidence type="ECO:0000313" key="2">
    <source>
        <dbReference type="EMBL" id="CAG7786587.1"/>
    </source>
</evidence>
<evidence type="ECO:0000313" key="3">
    <source>
        <dbReference type="Proteomes" id="UP000708208"/>
    </source>
</evidence>
<protein>
    <recommendedName>
        <fullName evidence="1">Immunoglobulin V-set domain-containing protein</fullName>
    </recommendedName>
</protein>
<reference evidence="2" key="1">
    <citation type="submission" date="2021-06" db="EMBL/GenBank/DDBJ databases">
        <authorList>
            <person name="Hodson N. C."/>
            <person name="Mongue J. A."/>
            <person name="Jaron S. K."/>
        </authorList>
    </citation>
    <scope>NUCLEOTIDE SEQUENCE</scope>
</reference>
<dbReference type="InterPro" id="IPR013106">
    <property type="entry name" value="Ig_V-set"/>
</dbReference>
<sequence length="77" mass="9073">AESLKMFRVDVPLHVLNGDSVTLKCQFSLDKKEHIYSVRWYKDNEEFFRYLPRFKPQIVAHKVEGVHVDVSSCDISF</sequence>
<name>A0A8J2KK58_9HEXA</name>